<keyword evidence="5" id="KW-0998">Cell outer membrane</keyword>
<dbReference type="AlphaFoldDB" id="A0A5B2VPM4"/>
<proteinExistence type="inferred from homology"/>
<evidence type="ECO:0000259" key="7">
    <source>
        <dbReference type="Pfam" id="PF14322"/>
    </source>
</evidence>
<dbReference type="GO" id="GO:0009279">
    <property type="term" value="C:cell outer membrane"/>
    <property type="evidence" value="ECO:0007669"/>
    <property type="project" value="UniProtKB-SubCell"/>
</dbReference>
<dbReference type="Gene3D" id="1.25.40.390">
    <property type="match status" value="1"/>
</dbReference>
<dbReference type="RefSeq" id="WP_149841216.1">
    <property type="nucleotide sequence ID" value="NZ_VUOC01000004.1"/>
</dbReference>
<dbReference type="InterPro" id="IPR033985">
    <property type="entry name" value="SusD-like_N"/>
</dbReference>
<reference evidence="8 9" key="1">
    <citation type="submission" date="2019-09" db="EMBL/GenBank/DDBJ databases">
        <title>Chitinophaga ginsengihumi sp. nov., isolated from soil of ginseng rhizosphere.</title>
        <authorList>
            <person name="Lee J."/>
        </authorList>
    </citation>
    <scope>NUCLEOTIDE SEQUENCE [LARGE SCALE GENOMIC DNA]</scope>
    <source>
        <strain evidence="8 9">BN140078</strain>
    </source>
</reference>
<dbReference type="Proteomes" id="UP000324611">
    <property type="component" value="Unassembled WGS sequence"/>
</dbReference>
<dbReference type="Pfam" id="PF07980">
    <property type="entry name" value="SusD_RagB"/>
    <property type="match status" value="1"/>
</dbReference>
<dbReference type="CDD" id="cd08977">
    <property type="entry name" value="SusD"/>
    <property type="match status" value="1"/>
</dbReference>
<feature type="domain" description="RagB/SusD" evidence="6">
    <location>
        <begin position="355"/>
        <end position="508"/>
    </location>
</feature>
<sequence>MQRLSYISILFSLVILSACSKKLDLNPVSNITTENFYTNLSDFQQAVNGVYNKLRAYPDWAMWMGEMRSDNVNPASDGNRDWQGINDFSPNLTTTAFIVSAWNDAFNGVYNANTVLDAIAAKGTGILSDSLSRRFTAECRFIRAFYYFNLLRFYGKVPIIDKVMTITEVGNIGRSPVPDVYNFIIGDLQYAIDNLPASYPNADLGRPTSFAAKGMLGLVYMTKSGPTYGIDGGPGLNSNEYDKALALFNDIINSGRYAFLNDYASIFSYTNENNKEVLFDIQFVSTTNGADFPSQLVPDTYWTGLGLQSYGNGYGSASYNVTKNMLQSYRDNAGGGVDKRDTFSIQHAYAPSASAPTVMDTTRPFIRKYIDMNRKGTKRDDWPINFIVLRYTDVLMMKAECILHGATGSQADVDNIVNQVRSRAGVGPTANVTLAALMEERRREFLGEGLRWNDLVREGMAVSTMNAWIASDSATATVHEVVPQFIIYPVPQAEILAKPGLYDQNNGYY</sequence>
<evidence type="ECO:0000256" key="5">
    <source>
        <dbReference type="ARBA" id="ARBA00023237"/>
    </source>
</evidence>
<dbReference type="EMBL" id="VUOC01000004">
    <property type="protein sequence ID" value="KAA2240039.1"/>
    <property type="molecule type" value="Genomic_DNA"/>
</dbReference>
<accession>A0A5B2VPM4</accession>
<dbReference type="SUPFAM" id="SSF48452">
    <property type="entry name" value="TPR-like"/>
    <property type="match status" value="1"/>
</dbReference>
<gene>
    <name evidence="8" type="ORF">F0L74_28080</name>
</gene>
<comment type="caution">
    <text evidence="8">The sequence shown here is derived from an EMBL/GenBank/DDBJ whole genome shotgun (WGS) entry which is preliminary data.</text>
</comment>
<comment type="subcellular location">
    <subcellularLocation>
        <location evidence="1">Cell outer membrane</location>
    </subcellularLocation>
</comment>
<dbReference type="Pfam" id="PF14322">
    <property type="entry name" value="SusD-like_3"/>
    <property type="match status" value="1"/>
</dbReference>
<evidence type="ECO:0000256" key="2">
    <source>
        <dbReference type="ARBA" id="ARBA00006275"/>
    </source>
</evidence>
<keyword evidence="9" id="KW-1185">Reference proteome</keyword>
<name>A0A5B2VPM4_9BACT</name>
<evidence type="ECO:0000256" key="3">
    <source>
        <dbReference type="ARBA" id="ARBA00022729"/>
    </source>
</evidence>
<dbReference type="InterPro" id="IPR011990">
    <property type="entry name" value="TPR-like_helical_dom_sf"/>
</dbReference>
<evidence type="ECO:0000259" key="6">
    <source>
        <dbReference type="Pfam" id="PF07980"/>
    </source>
</evidence>
<protein>
    <submittedName>
        <fullName evidence="8">RagB/SusD family nutrient uptake outer membrane protein</fullName>
    </submittedName>
</protein>
<evidence type="ECO:0000256" key="4">
    <source>
        <dbReference type="ARBA" id="ARBA00023136"/>
    </source>
</evidence>
<dbReference type="PROSITE" id="PS51257">
    <property type="entry name" value="PROKAR_LIPOPROTEIN"/>
    <property type="match status" value="1"/>
</dbReference>
<keyword evidence="3" id="KW-0732">Signal</keyword>
<organism evidence="8 9">
    <name type="scientific">Chitinophaga agrisoli</name>
    <dbReference type="NCBI Taxonomy" id="2607653"/>
    <lineage>
        <taxon>Bacteria</taxon>
        <taxon>Pseudomonadati</taxon>
        <taxon>Bacteroidota</taxon>
        <taxon>Chitinophagia</taxon>
        <taxon>Chitinophagales</taxon>
        <taxon>Chitinophagaceae</taxon>
        <taxon>Chitinophaga</taxon>
    </lineage>
</organism>
<keyword evidence="4" id="KW-0472">Membrane</keyword>
<evidence type="ECO:0000313" key="9">
    <source>
        <dbReference type="Proteomes" id="UP000324611"/>
    </source>
</evidence>
<feature type="domain" description="SusD-like N-terminal" evidence="7">
    <location>
        <begin position="25"/>
        <end position="220"/>
    </location>
</feature>
<comment type="similarity">
    <text evidence="2">Belongs to the SusD family.</text>
</comment>
<reference evidence="8 9" key="2">
    <citation type="submission" date="2019-09" db="EMBL/GenBank/DDBJ databases">
        <authorList>
            <person name="Jin C."/>
        </authorList>
    </citation>
    <scope>NUCLEOTIDE SEQUENCE [LARGE SCALE GENOMIC DNA]</scope>
    <source>
        <strain evidence="8 9">BN140078</strain>
    </source>
</reference>
<dbReference type="InterPro" id="IPR012944">
    <property type="entry name" value="SusD_RagB_dom"/>
</dbReference>
<evidence type="ECO:0000256" key="1">
    <source>
        <dbReference type="ARBA" id="ARBA00004442"/>
    </source>
</evidence>
<evidence type="ECO:0000313" key="8">
    <source>
        <dbReference type="EMBL" id="KAA2240039.1"/>
    </source>
</evidence>